<feature type="compositionally biased region" description="Polar residues" evidence="1">
    <location>
        <begin position="212"/>
        <end position="223"/>
    </location>
</feature>
<evidence type="ECO:0000313" key="4">
    <source>
        <dbReference type="RefSeq" id="XP_022301800.1"/>
    </source>
</evidence>
<protein>
    <submittedName>
        <fullName evidence="4">Uncharacterized protein LOC111109843</fullName>
    </submittedName>
</protein>
<dbReference type="GeneID" id="111109843"/>
<dbReference type="AlphaFoldDB" id="A0A8B8BEK6"/>
<dbReference type="RefSeq" id="XP_022301800.1">
    <property type="nucleotide sequence ID" value="XM_022446092.1"/>
</dbReference>
<name>A0A8B8BEK6_CRAVI</name>
<organism evidence="3 4">
    <name type="scientific">Crassostrea virginica</name>
    <name type="common">Eastern oyster</name>
    <dbReference type="NCBI Taxonomy" id="6565"/>
    <lineage>
        <taxon>Eukaryota</taxon>
        <taxon>Metazoa</taxon>
        <taxon>Spiralia</taxon>
        <taxon>Lophotrochozoa</taxon>
        <taxon>Mollusca</taxon>
        <taxon>Bivalvia</taxon>
        <taxon>Autobranchia</taxon>
        <taxon>Pteriomorphia</taxon>
        <taxon>Ostreida</taxon>
        <taxon>Ostreoidea</taxon>
        <taxon>Ostreidae</taxon>
        <taxon>Crassostrea</taxon>
    </lineage>
</organism>
<evidence type="ECO:0000256" key="1">
    <source>
        <dbReference type="SAM" id="MobiDB-lite"/>
    </source>
</evidence>
<reference evidence="4" key="1">
    <citation type="submission" date="2025-08" db="UniProtKB">
        <authorList>
            <consortium name="RefSeq"/>
        </authorList>
    </citation>
    <scope>IDENTIFICATION</scope>
    <source>
        <tissue evidence="4">Whole sample</tissue>
    </source>
</reference>
<dbReference type="Proteomes" id="UP000694844">
    <property type="component" value="Chromosome 8"/>
</dbReference>
<accession>A0A8B8BEK6</accession>
<keyword evidence="2" id="KW-0732">Signal</keyword>
<dbReference type="OrthoDB" id="6052570at2759"/>
<feature type="chain" id="PRO_5034861653" evidence="2">
    <location>
        <begin position="31"/>
        <end position="267"/>
    </location>
</feature>
<feature type="region of interest" description="Disordered" evidence="1">
    <location>
        <begin position="212"/>
        <end position="245"/>
    </location>
</feature>
<feature type="signal peptide" evidence="2">
    <location>
        <begin position="1"/>
        <end position="30"/>
    </location>
</feature>
<feature type="compositionally biased region" description="Polar residues" evidence="1">
    <location>
        <begin position="232"/>
        <end position="245"/>
    </location>
</feature>
<gene>
    <name evidence="4" type="primary">LOC111109843</name>
</gene>
<sequence>MMSSGVQLFSILDKFKLLLICICLPYYVSGVCPEDVQSRAKACFRDYGMKIGSILTPGHSLISGVDAENIRLLCTELKSGTSCIKELKSKCPQNNALIDAELVQLPLAMEELTLLCRDDSFYDVYARNRYCYEYSGSDNEVCFKEVMNTTIRIITDLDQNTVAQYCSDVDNLLSCIGKALAAQQCNQEAIALKDKLTRPLIRGSQACDKSAYTVSSQKTTPIPSGNGRHKNTQGSDPTGSASSSRPTRTVVLTLLVIQVFSIVIGCS</sequence>
<evidence type="ECO:0000256" key="2">
    <source>
        <dbReference type="SAM" id="SignalP"/>
    </source>
</evidence>
<keyword evidence="3" id="KW-1185">Reference proteome</keyword>
<evidence type="ECO:0000313" key="3">
    <source>
        <dbReference type="Proteomes" id="UP000694844"/>
    </source>
</evidence>
<proteinExistence type="predicted"/>
<dbReference type="KEGG" id="cvn:111109843"/>